<evidence type="ECO:0000313" key="2">
    <source>
        <dbReference type="Proteomes" id="UP000008138"/>
    </source>
</evidence>
<evidence type="ECO:0000313" key="1">
    <source>
        <dbReference type="EMBL" id="AEA12286.1"/>
    </source>
</evidence>
<dbReference type="HOGENOM" id="CLU_2646132_0_0_2"/>
<sequence>MKFYADVVMEKIRPKYVVATGLVPLENTAPGDSREYLILLGVLANYAELVIVADVADLEQVKKSYVYQAMNENIIV</sequence>
<protein>
    <submittedName>
        <fullName evidence="1">Uncharacterized protein</fullName>
    </submittedName>
</protein>
<keyword evidence="2" id="KW-1185">Reference proteome</keyword>
<dbReference type="EMBL" id="CP002590">
    <property type="protein sequence ID" value="AEA12286.1"/>
    <property type="molecule type" value="Genomic_DNA"/>
</dbReference>
<dbReference type="AlphaFoldDB" id="F2L537"/>
<proteinExistence type="predicted"/>
<organism evidence="1 2">
    <name type="scientific">Thermoproteus uzoniensis (strain 768-20)</name>
    <dbReference type="NCBI Taxonomy" id="999630"/>
    <lineage>
        <taxon>Archaea</taxon>
        <taxon>Thermoproteota</taxon>
        <taxon>Thermoprotei</taxon>
        <taxon>Thermoproteales</taxon>
        <taxon>Thermoproteaceae</taxon>
        <taxon>Thermoproteus</taxon>
    </lineage>
</organism>
<reference key="2">
    <citation type="submission" date="2011-03" db="EMBL/GenBank/DDBJ databases">
        <title>Complete genome sequence of the thermoacidophilic crenarchaeon Thermoproteus uzoniensis 768-20.</title>
        <authorList>
            <person name="Mardanov A.V."/>
            <person name="Gumerov V.M."/>
            <person name="Beletsky A.V."/>
            <person name="Prokofeva M.I."/>
            <person name="Bonch-Osmolovskaya E.A."/>
            <person name="Ravin N.V."/>
            <person name="Skryabin K.G."/>
        </authorList>
    </citation>
    <scope>NUCLEOTIDE SEQUENCE</scope>
    <source>
        <strain>768-20</strain>
    </source>
</reference>
<accession>F2L537</accession>
<gene>
    <name evidence="1" type="ordered locus">TUZN_0798</name>
</gene>
<reference evidence="1 2" key="1">
    <citation type="journal article" date="2011" name="J. Bacteriol.">
        <title>Complete genome sequence of the thermoacidophilic crenarchaeon Thermoproteus uzoniensis 768-20.</title>
        <authorList>
            <person name="Mardanov A.V."/>
            <person name="Gumerov V.M."/>
            <person name="Beletsky A.V."/>
            <person name="Prokofeva M.I."/>
            <person name="Bonch-Osmolovskaya E.A."/>
            <person name="Ravin N.V."/>
            <person name="Skryabin K.G."/>
        </authorList>
    </citation>
    <scope>NUCLEOTIDE SEQUENCE [LARGE SCALE GENOMIC DNA]</scope>
    <source>
        <strain evidence="1 2">768-20</strain>
    </source>
</reference>
<dbReference type="Proteomes" id="UP000008138">
    <property type="component" value="Chromosome"/>
</dbReference>
<dbReference type="GeneID" id="10360335"/>
<dbReference type="STRING" id="999630.TUZN_0798"/>
<name>F2L537_THEU7</name>
<dbReference type="RefSeq" id="WP_013679622.1">
    <property type="nucleotide sequence ID" value="NC_015315.1"/>
</dbReference>
<dbReference type="KEGG" id="tuz:TUZN_0798"/>
<dbReference type="eggNOG" id="arCOG01176">
    <property type="taxonomic scope" value="Archaea"/>
</dbReference>